<organism evidence="2 3">
    <name type="scientific">Pythium insidiosum</name>
    <name type="common">Pythiosis disease agent</name>
    <dbReference type="NCBI Taxonomy" id="114742"/>
    <lineage>
        <taxon>Eukaryota</taxon>
        <taxon>Sar</taxon>
        <taxon>Stramenopiles</taxon>
        <taxon>Oomycota</taxon>
        <taxon>Peronosporomycetes</taxon>
        <taxon>Pythiales</taxon>
        <taxon>Pythiaceae</taxon>
        <taxon>Pythium</taxon>
    </lineage>
</organism>
<comment type="caution">
    <text evidence="2">The sequence shown here is derived from an EMBL/GenBank/DDBJ whole genome shotgun (WGS) entry which is preliminary data.</text>
</comment>
<name>A0AAD5LEN0_PYTIN</name>
<feature type="region of interest" description="Disordered" evidence="1">
    <location>
        <begin position="1"/>
        <end position="94"/>
    </location>
</feature>
<feature type="compositionally biased region" description="Low complexity" evidence="1">
    <location>
        <begin position="1"/>
        <end position="28"/>
    </location>
</feature>
<keyword evidence="3" id="KW-1185">Reference proteome</keyword>
<evidence type="ECO:0000256" key="1">
    <source>
        <dbReference type="SAM" id="MobiDB-lite"/>
    </source>
</evidence>
<sequence length="205" mass="21571">MSASPANATAAPSSSSTTNNNDKLSSLFNKKKKKGAGAKSMNANVLAKEPERAAAPTAKPAAATAPTKTKPAAATATATAAASTSPPSTAVSAAGKTLADLSLGDKKASAEETKKEFQWAKQPKKYKAGDKELVARTWEEQEERNRVARRINLQSERAFPTLGADATQAQLDAMKVKETKAVATRNVWATLGHGDEDDEDDEEDK</sequence>
<feature type="compositionally biased region" description="Low complexity" evidence="1">
    <location>
        <begin position="53"/>
        <end position="94"/>
    </location>
</feature>
<reference evidence="2" key="1">
    <citation type="submission" date="2021-12" db="EMBL/GenBank/DDBJ databases">
        <title>Prjna785345.</title>
        <authorList>
            <person name="Rujirawat T."/>
            <person name="Krajaejun T."/>
        </authorList>
    </citation>
    <scope>NUCLEOTIDE SEQUENCE</scope>
    <source>
        <strain evidence="2">Pi057C3</strain>
    </source>
</reference>
<dbReference type="AlphaFoldDB" id="A0AAD5LEN0"/>
<dbReference type="EMBL" id="JAKCXM010000277">
    <property type="protein sequence ID" value="KAJ0396843.1"/>
    <property type="molecule type" value="Genomic_DNA"/>
</dbReference>
<evidence type="ECO:0000313" key="3">
    <source>
        <dbReference type="Proteomes" id="UP001209570"/>
    </source>
</evidence>
<gene>
    <name evidence="2" type="ORF">P43SY_001790</name>
</gene>
<protein>
    <submittedName>
        <fullName evidence="2">Uncharacterized protein</fullName>
    </submittedName>
</protein>
<proteinExistence type="predicted"/>
<dbReference type="Proteomes" id="UP001209570">
    <property type="component" value="Unassembled WGS sequence"/>
</dbReference>
<evidence type="ECO:0000313" key="2">
    <source>
        <dbReference type="EMBL" id="KAJ0396843.1"/>
    </source>
</evidence>
<accession>A0AAD5LEN0</accession>